<accession>A0A6N7Z8W2</accession>
<feature type="region of interest" description="Disordered" evidence="2">
    <location>
        <begin position="74"/>
        <end position="93"/>
    </location>
</feature>
<dbReference type="EMBL" id="WMBA01000045">
    <property type="protein sequence ID" value="MTD57216.1"/>
    <property type="molecule type" value="Genomic_DNA"/>
</dbReference>
<dbReference type="AlphaFoldDB" id="A0A6N7Z8W2"/>
<dbReference type="InterPro" id="IPR003594">
    <property type="entry name" value="HATPase_dom"/>
</dbReference>
<feature type="domain" description="Histidine kinase/HSP90-like ATPase" evidence="3">
    <location>
        <begin position="20"/>
        <end position="124"/>
    </location>
</feature>
<dbReference type="Pfam" id="PF13581">
    <property type="entry name" value="HATPase_c_2"/>
    <property type="match status" value="1"/>
</dbReference>
<name>A0A6N7Z8W2_9PSEU</name>
<keyword evidence="1" id="KW-0723">Serine/threonine-protein kinase</keyword>
<reference evidence="4 5" key="1">
    <citation type="submission" date="2019-11" db="EMBL/GenBank/DDBJ databases">
        <title>Draft genome of Amycolatopsis RM579.</title>
        <authorList>
            <person name="Duangmal K."/>
            <person name="Mingma R."/>
        </authorList>
    </citation>
    <scope>NUCLEOTIDE SEQUENCE [LARGE SCALE GENOMIC DNA]</scope>
    <source>
        <strain evidence="4 5">RM579</strain>
    </source>
</reference>
<evidence type="ECO:0000259" key="3">
    <source>
        <dbReference type="Pfam" id="PF13581"/>
    </source>
</evidence>
<dbReference type="PANTHER" id="PTHR35526:SF3">
    <property type="entry name" value="ANTI-SIGMA-F FACTOR RSBW"/>
    <property type="match status" value="1"/>
</dbReference>
<sequence>MLAMSDQFELDLTPGQLPPLVAVRQWAARVLPVSEPDLITDVQLVATELVTNAFDHAGGAVRVRLGYEPGRMVVEVDDPSDEPPRRSAAGPRALRGRGLMLVEGIATAWGTRTRPGGGKTVWATLGA</sequence>
<dbReference type="InterPro" id="IPR050267">
    <property type="entry name" value="Anti-sigma-factor_SerPK"/>
</dbReference>
<keyword evidence="5" id="KW-1185">Reference proteome</keyword>
<dbReference type="InterPro" id="IPR036890">
    <property type="entry name" value="HATPase_C_sf"/>
</dbReference>
<evidence type="ECO:0000256" key="2">
    <source>
        <dbReference type="SAM" id="MobiDB-lite"/>
    </source>
</evidence>
<dbReference type="OrthoDB" id="3478628at2"/>
<protein>
    <submittedName>
        <fullName evidence="4">ATPase</fullName>
    </submittedName>
</protein>
<organism evidence="4 5">
    <name type="scientific">Amycolatopsis pithecellobii</name>
    <dbReference type="NCBI Taxonomy" id="664692"/>
    <lineage>
        <taxon>Bacteria</taxon>
        <taxon>Bacillati</taxon>
        <taxon>Actinomycetota</taxon>
        <taxon>Actinomycetes</taxon>
        <taxon>Pseudonocardiales</taxon>
        <taxon>Pseudonocardiaceae</taxon>
        <taxon>Amycolatopsis</taxon>
    </lineage>
</organism>
<evidence type="ECO:0000256" key="1">
    <source>
        <dbReference type="ARBA" id="ARBA00022527"/>
    </source>
</evidence>
<evidence type="ECO:0000313" key="4">
    <source>
        <dbReference type="EMBL" id="MTD57216.1"/>
    </source>
</evidence>
<gene>
    <name evidence="4" type="ORF">GKO32_25035</name>
</gene>
<dbReference type="PANTHER" id="PTHR35526">
    <property type="entry name" value="ANTI-SIGMA-F FACTOR RSBW-RELATED"/>
    <property type="match status" value="1"/>
</dbReference>
<dbReference type="Gene3D" id="3.30.565.10">
    <property type="entry name" value="Histidine kinase-like ATPase, C-terminal domain"/>
    <property type="match status" value="1"/>
</dbReference>
<keyword evidence="1" id="KW-0418">Kinase</keyword>
<proteinExistence type="predicted"/>
<dbReference type="Proteomes" id="UP000440096">
    <property type="component" value="Unassembled WGS sequence"/>
</dbReference>
<dbReference type="GO" id="GO:0004674">
    <property type="term" value="F:protein serine/threonine kinase activity"/>
    <property type="evidence" value="ECO:0007669"/>
    <property type="project" value="UniProtKB-KW"/>
</dbReference>
<keyword evidence="1" id="KW-0808">Transferase</keyword>
<comment type="caution">
    <text evidence="4">The sequence shown here is derived from an EMBL/GenBank/DDBJ whole genome shotgun (WGS) entry which is preliminary data.</text>
</comment>
<evidence type="ECO:0000313" key="5">
    <source>
        <dbReference type="Proteomes" id="UP000440096"/>
    </source>
</evidence>
<dbReference type="SUPFAM" id="SSF55874">
    <property type="entry name" value="ATPase domain of HSP90 chaperone/DNA topoisomerase II/histidine kinase"/>
    <property type="match status" value="1"/>
</dbReference>
<dbReference type="CDD" id="cd16936">
    <property type="entry name" value="HATPase_RsbW-like"/>
    <property type="match status" value="1"/>
</dbReference>